<protein>
    <submittedName>
        <fullName evidence="1">Uncharacterized protein</fullName>
    </submittedName>
</protein>
<reference evidence="1" key="1">
    <citation type="submission" date="2024-09" db="EMBL/GenBank/DDBJ databases">
        <title>Black Yeasts Isolated from many extreme environments.</title>
        <authorList>
            <person name="Coleine C."/>
            <person name="Stajich J.E."/>
            <person name="Selbmann L."/>
        </authorList>
    </citation>
    <scope>NUCLEOTIDE SEQUENCE</scope>
    <source>
        <strain evidence="1">CCFEE 5737</strain>
    </source>
</reference>
<accession>A0ACC3DA51</accession>
<sequence>MPPTITIPTTAIAYPPNGKPYTTYTLTLRSPSQLRPTQIPKRYSDFEGLHTALTSSTGKAPPTPLPAKSWFFARSTVNNDALTESRRQGLEAYLHAIQTDSDPRWRDSDVFQAFIRPDDGGEKDGKRQDGVAATTGRRSAAAGGDNYISTGSAWLDVHAELKTQLHDARMALARREQASTPKAEHEAGAAAKKALVKSGTAIARLEDGLRRMSGKGNASSDGEVERLGDGEVRRRRDMLAAARKEREGLESVLNTLAVKSAVAGLNPGSVGSGPGATAGAKGALFQQTPQPSGGGGGRRVLGGPPAKETERTRELDNEGVLQLQKQIMQEQDLDVDDLTMAIRRMKDLGIKINEELVEQSTLLDMVDQDVDRVGSKIEIAKKRIKKIN</sequence>
<keyword evidence="2" id="KW-1185">Reference proteome</keyword>
<proteinExistence type="predicted"/>
<dbReference type="Proteomes" id="UP001186974">
    <property type="component" value="Unassembled WGS sequence"/>
</dbReference>
<name>A0ACC3DA51_9PEZI</name>
<dbReference type="EMBL" id="JAWDJW010006565">
    <property type="protein sequence ID" value="KAK3064266.1"/>
    <property type="molecule type" value="Genomic_DNA"/>
</dbReference>
<comment type="caution">
    <text evidence="1">The sequence shown here is derived from an EMBL/GenBank/DDBJ whole genome shotgun (WGS) entry which is preliminary data.</text>
</comment>
<gene>
    <name evidence="1" type="ORF">LTS18_008756</name>
</gene>
<organism evidence="1 2">
    <name type="scientific">Coniosporium uncinatum</name>
    <dbReference type="NCBI Taxonomy" id="93489"/>
    <lineage>
        <taxon>Eukaryota</taxon>
        <taxon>Fungi</taxon>
        <taxon>Dikarya</taxon>
        <taxon>Ascomycota</taxon>
        <taxon>Pezizomycotina</taxon>
        <taxon>Dothideomycetes</taxon>
        <taxon>Dothideomycetes incertae sedis</taxon>
        <taxon>Coniosporium</taxon>
    </lineage>
</organism>
<evidence type="ECO:0000313" key="2">
    <source>
        <dbReference type="Proteomes" id="UP001186974"/>
    </source>
</evidence>
<evidence type="ECO:0000313" key="1">
    <source>
        <dbReference type="EMBL" id="KAK3064266.1"/>
    </source>
</evidence>